<reference evidence="2 3" key="1">
    <citation type="submission" date="2012-04" db="EMBL/GenBank/DDBJ databases">
        <title>The Genome Sequence of Saprolegnia declina VS20.</title>
        <authorList>
            <consortium name="The Broad Institute Genome Sequencing Platform"/>
            <person name="Russ C."/>
            <person name="Nusbaum C."/>
            <person name="Tyler B."/>
            <person name="van West P."/>
            <person name="Dieguez-Uribeondo J."/>
            <person name="de Bruijn I."/>
            <person name="Tripathy S."/>
            <person name="Jiang R."/>
            <person name="Young S.K."/>
            <person name="Zeng Q."/>
            <person name="Gargeya S."/>
            <person name="Fitzgerald M."/>
            <person name="Haas B."/>
            <person name="Abouelleil A."/>
            <person name="Alvarado L."/>
            <person name="Arachchi H.M."/>
            <person name="Berlin A."/>
            <person name="Chapman S.B."/>
            <person name="Goldberg J."/>
            <person name="Griggs A."/>
            <person name="Gujja S."/>
            <person name="Hansen M."/>
            <person name="Howarth C."/>
            <person name="Imamovic A."/>
            <person name="Larimer J."/>
            <person name="McCowen C."/>
            <person name="Montmayeur A."/>
            <person name="Murphy C."/>
            <person name="Neiman D."/>
            <person name="Pearson M."/>
            <person name="Priest M."/>
            <person name="Roberts A."/>
            <person name="Saif S."/>
            <person name="Shea T."/>
            <person name="Sisk P."/>
            <person name="Sykes S."/>
            <person name="Wortman J."/>
            <person name="Nusbaum C."/>
            <person name="Birren B."/>
        </authorList>
    </citation>
    <scope>NUCLEOTIDE SEQUENCE [LARGE SCALE GENOMIC DNA]</scope>
    <source>
        <strain evidence="2 3">VS20</strain>
    </source>
</reference>
<dbReference type="InParanoid" id="T0PZA9"/>
<keyword evidence="1" id="KW-0812">Transmembrane</keyword>
<keyword evidence="1" id="KW-1133">Transmembrane helix</keyword>
<name>T0PZA9_SAPDV</name>
<feature type="transmembrane region" description="Helical" evidence="1">
    <location>
        <begin position="320"/>
        <end position="344"/>
    </location>
</feature>
<organism evidence="2 3">
    <name type="scientific">Saprolegnia diclina (strain VS20)</name>
    <dbReference type="NCBI Taxonomy" id="1156394"/>
    <lineage>
        <taxon>Eukaryota</taxon>
        <taxon>Sar</taxon>
        <taxon>Stramenopiles</taxon>
        <taxon>Oomycota</taxon>
        <taxon>Saprolegniomycetes</taxon>
        <taxon>Saprolegniales</taxon>
        <taxon>Saprolegniaceae</taxon>
        <taxon>Saprolegnia</taxon>
    </lineage>
</organism>
<dbReference type="EMBL" id="JH767172">
    <property type="protein sequence ID" value="EQC30904.1"/>
    <property type="molecule type" value="Genomic_DNA"/>
</dbReference>
<accession>T0PZA9</accession>
<keyword evidence="1" id="KW-0472">Membrane</keyword>
<keyword evidence="3" id="KW-1185">Reference proteome</keyword>
<gene>
    <name evidence="2" type="ORF">SDRG_11384</name>
</gene>
<dbReference type="GeneID" id="19952111"/>
<feature type="transmembrane region" description="Helical" evidence="1">
    <location>
        <begin position="356"/>
        <end position="379"/>
    </location>
</feature>
<dbReference type="AlphaFoldDB" id="T0PZA9"/>
<evidence type="ECO:0000313" key="3">
    <source>
        <dbReference type="Proteomes" id="UP000030762"/>
    </source>
</evidence>
<sequence>MNLDGATACSSRLLLRMRSARVFALGPTAPAQSITLRRDRLGLALSLFSMLNIATMPFKAYLSECWPWTAPPVVPELPSNYTLFNAMALAANQAAYTASSLPPKATYYSDTKESVQVARQTLRLGREPLEYAECIDAYLLGVPGLVFYTRAQVDLVCRVLAVTPNATSSVDWPHQGSCFRGRFLGFEIGYACLWLTPGDAILGDLNATDVITLNYAYTEMRYDKWLWAKLGYRIGITMFVVCRMWSRYYRHCVALERALRSFGHMRQLAPGPWRYELVVGDPTAIVLLDPWIAAAFVLDMWFSCSTLAIAILRATQNADVVVFFLNTLYLSRTVWFAFLALSLVAHGLQRYQKEQLFVDVDPTCLTIAVAVYGPLATWLNGNLGILVRLGQWFITLTVPDKNRGQVNEAVFGSAFYTSGLACIPVVYGFLMAAARRQRRLRDYSNRRYNGVKNRFLLNLLSSLRRVSPNLARGGTVYALQALNARYKSCPTISLRGADCYLLCYKDGALNETIRLSLLQSLQLHPANAELAVHASTEVSPYIFNTLVVPPTVTVPMATCTVGSVAASRFELQRPAAASAWCM</sequence>
<protein>
    <submittedName>
        <fullName evidence="2">Uncharacterized protein</fullName>
    </submittedName>
</protein>
<evidence type="ECO:0000313" key="2">
    <source>
        <dbReference type="EMBL" id="EQC30904.1"/>
    </source>
</evidence>
<feature type="transmembrane region" description="Helical" evidence="1">
    <location>
        <begin position="291"/>
        <end position="314"/>
    </location>
</feature>
<evidence type="ECO:0000256" key="1">
    <source>
        <dbReference type="SAM" id="Phobius"/>
    </source>
</evidence>
<proteinExistence type="predicted"/>
<dbReference type="Proteomes" id="UP000030762">
    <property type="component" value="Unassembled WGS sequence"/>
</dbReference>
<dbReference type="VEuPathDB" id="FungiDB:SDRG_11384"/>
<feature type="transmembrane region" description="Helical" evidence="1">
    <location>
        <begin position="414"/>
        <end position="434"/>
    </location>
</feature>
<dbReference type="RefSeq" id="XP_008615642.1">
    <property type="nucleotide sequence ID" value="XM_008617420.1"/>
</dbReference>